<feature type="domain" description="Integrase catalytic" evidence="1">
    <location>
        <begin position="2"/>
        <end position="34"/>
    </location>
</feature>
<proteinExistence type="predicted"/>
<comment type="caution">
    <text evidence="2">The sequence shown here is derived from an EMBL/GenBank/DDBJ whole genome shotgun (WGS) entry which is preliminary data.</text>
</comment>
<keyword evidence="3" id="KW-1185">Reference proteome</keyword>
<protein>
    <submittedName>
        <fullName evidence="2">IS3 family transposase</fullName>
    </submittedName>
</protein>
<dbReference type="Proteomes" id="UP001596500">
    <property type="component" value="Unassembled WGS sequence"/>
</dbReference>
<reference evidence="3" key="1">
    <citation type="journal article" date="2019" name="Int. J. Syst. Evol. Microbiol.">
        <title>The Global Catalogue of Microorganisms (GCM) 10K type strain sequencing project: providing services to taxonomists for standard genome sequencing and annotation.</title>
        <authorList>
            <consortium name="The Broad Institute Genomics Platform"/>
            <consortium name="The Broad Institute Genome Sequencing Center for Infectious Disease"/>
            <person name="Wu L."/>
            <person name="Ma J."/>
        </authorList>
    </citation>
    <scope>NUCLEOTIDE SEQUENCE [LARGE SCALE GENOMIC DNA]</scope>
    <source>
        <strain evidence="3">CGMCC 1.12942</strain>
    </source>
</reference>
<dbReference type="RefSeq" id="WP_379864856.1">
    <property type="nucleotide sequence ID" value="NZ_JBHTBW010000025.1"/>
</dbReference>
<dbReference type="SUPFAM" id="SSF53098">
    <property type="entry name" value="Ribonuclease H-like"/>
    <property type="match status" value="1"/>
</dbReference>
<feature type="non-terminal residue" evidence="2">
    <location>
        <position position="1"/>
    </location>
</feature>
<sequence length="41" mass="4915">KTYGEAYEAVTEYISFYNERRIHSSLQDLTPNEFYLHTKSI</sequence>
<evidence type="ECO:0000313" key="3">
    <source>
        <dbReference type="Proteomes" id="UP001596500"/>
    </source>
</evidence>
<dbReference type="InterPro" id="IPR001584">
    <property type="entry name" value="Integrase_cat-core"/>
</dbReference>
<dbReference type="InterPro" id="IPR012337">
    <property type="entry name" value="RNaseH-like_sf"/>
</dbReference>
<evidence type="ECO:0000313" key="2">
    <source>
        <dbReference type="EMBL" id="MFC7441555.1"/>
    </source>
</evidence>
<dbReference type="EMBL" id="JBHTBW010000025">
    <property type="protein sequence ID" value="MFC7441555.1"/>
    <property type="molecule type" value="Genomic_DNA"/>
</dbReference>
<gene>
    <name evidence="2" type="ORF">ACFQNG_10365</name>
</gene>
<name>A0ABW2RKR5_9BACL</name>
<accession>A0ABW2RKR5</accession>
<dbReference type="Pfam" id="PF13333">
    <property type="entry name" value="rve_2"/>
    <property type="match status" value="1"/>
</dbReference>
<evidence type="ECO:0000259" key="1">
    <source>
        <dbReference type="Pfam" id="PF13333"/>
    </source>
</evidence>
<organism evidence="2 3">
    <name type="scientific">Laceyella putida</name>
    <dbReference type="NCBI Taxonomy" id="110101"/>
    <lineage>
        <taxon>Bacteria</taxon>
        <taxon>Bacillati</taxon>
        <taxon>Bacillota</taxon>
        <taxon>Bacilli</taxon>
        <taxon>Bacillales</taxon>
        <taxon>Thermoactinomycetaceae</taxon>
        <taxon>Laceyella</taxon>
    </lineage>
</organism>